<keyword evidence="1" id="KW-0378">Hydrolase</keyword>
<dbReference type="Pfam" id="PF00753">
    <property type="entry name" value="Lactamase_B"/>
    <property type="match status" value="1"/>
</dbReference>
<dbReference type="GO" id="GO:0004521">
    <property type="term" value="F:RNA endonuclease activity"/>
    <property type="evidence" value="ECO:0007669"/>
    <property type="project" value="TreeGrafter"/>
</dbReference>
<dbReference type="PANTHER" id="PTHR11203">
    <property type="entry name" value="CLEAVAGE AND POLYADENYLATION SPECIFICITY FACTOR FAMILY MEMBER"/>
    <property type="match status" value="1"/>
</dbReference>
<reference evidence="4" key="1">
    <citation type="submission" date="2019-11" db="EMBL/GenBank/DDBJ databases">
        <authorList>
            <person name="Kojima H."/>
        </authorList>
    </citation>
    <scope>NUCLEOTIDE SEQUENCE</scope>
    <source>
        <strain evidence="4">H1576</strain>
    </source>
</reference>
<feature type="domain" description="Beta-Casp" evidence="3">
    <location>
        <begin position="255"/>
        <end position="380"/>
    </location>
</feature>
<proteinExistence type="predicted"/>
<dbReference type="SMART" id="SM00849">
    <property type="entry name" value="Lactamase_B"/>
    <property type="match status" value="1"/>
</dbReference>
<dbReference type="AlphaFoldDB" id="A0A975GCE1"/>
<dbReference type="PANTHER" id="PTHR11203:SF37">
    <property type="entry name" value="INTEGRATOR COMPLEX SUBUNIT 11"/>
    <property type="match status" value="1"/>
</dbReference>
<dbReference type="Proteomes" id="UP000671852">
    <property type="component" value="Chromosome"/>
</dbReference>
<evidence type="ECO:0000259" key="2">
    <source>
        <dbReference type="SMART" id="SM00849"/>
    </source>
</evidence>
<dbReference type="SUPFAM" id="SSF56281">
    <property type="entry name" value="Metallo-hydrolase/oxidoreductase"/>
    <property type="match status" value="1"/>
</dbReference>
<dbReference type="Gene3D" id="3.60.15.10">
    <property type="entry name" value="Ribonuclease Z/Hydroxyacylglutathione hydrolase-like"/>
    <property type="match status" value="1"/>
</dbReference>
<dbReference type="InterPro" id="IPR050698">
    <property type="entry name" value="MBL"/>
</dbReference>
<dbReference type="SMART" id="SM01027">
    <property type="entry name" value="Beta-Casp"/>
    <property type="match status" value="1"/>
</dbReference>
<protein>
    <submittedName>
        <fullName evidence="4">MBL fold metallo-hydrolase</fullName>
    </submittedName>
</protein>
<evidence type="ECO:0000313" key="5">
    <source>
        <dbReference type="Proteomes" id="UP000671852"/>
    </source>
</evidence>
<dbReference type="InterPro" id="IPR022712">
    <property type="entry name" value="Beta_Casp"/>
</dbReference>
<gene>
    <name evidence="4" type="ORF">GJV85_05685</name>
</gene>
<dbReference type="Gene3D" id="3.40.50.10890">
    <property type="match status" value="1"/>
</dbReference>
<evidence type="ECO:0000259" key="3">
    <source>
        <dbReference type="SMART" id="SM01027"/>
    </source>
</evidence>
<reference evidence="4" key="2">
    <citation type="submission" date="2021-04" db="EMBL/GenBank/DDBJ databases">
        <title>Isolation and characterization of a novel species of the genus Sulfurimonas.</title>
        <authorList>
            <person name="Fukui M."/>
        </authorList>
    </citation>
    <scope>NUCLEOTIDE SEQUENCE</scope>
    <source>
        <strain evidence="4">H1576</strain>
    </source>
</reference>
<dbReference type="InterPro" id="IPR011108">
    <property type="entry name" value="RMMBL"/>
</dbReference>
<feature type="domain" description="Metallo-beta-lactamase" evidence="2">
    <location>
        <begin position="14"/>
        <end position="243"/>
    </location>
</feature>
<dbReference type="GO" id="GO:0016787">
    <property type="term" value="F:hydrolase activity"/>
    <property type="evidence" value="ECO:0007669"/>
    <property type="project" value="UniProtKB-KW"/>
</dbReference>
<dbReference type="InterPro" id="IPR036866">
    <property type="entry name" value="RibonucZ/Hydroxyglut_hydro"/>
</dbReference>
<sequence>MPTVTSYGATQEVTGSCHILEVDGISIMIDCGMFQGEEEDQNQRPFAFDPSKIDYLLVTHAHLDHIGRIPKLVKEGFKGKIYATPATKDLAYIILMDSAKIMNEDFETKYKKAARKATEKKLQKPLYGPLDVQSTFNKEWVETEYDEYYEICEGVSVAYRNAGHILGAAFLEISYMQDGVSHTVVFSGDIGNDNNIVLPNLQKCKKADFLYVESTYGDRNHQPIESTIAEFKEVIIKTINAGGNVLIPSFAVERTQELLYILRDMHQKKELPKCQVFLDSPMATKATDVYHKYSEELNENCQENIKENGSVFDFEWLTYTEEPEESKAINDIDSRAIIIAGSGMCNGGRITRHFKHKIWESKNAIVFVGYQAMGTLGREIIEGAEWINIYNEDIIVKASIHTINGFSAHADQEGMIHWISKIKNLKKVFIIHGEKIAQQTFKEMITEKLHIDTHIVSYGEKNEL</sequence>
<dbReference type="Pfam" id="PF07521">
    <property type="entry name" value="RMMBL"/>
    <property type="match status" value="1"/>
</dbReference>
<dbReference type="EMBL" id="CP046072">
    <property type="protein sequence ID" value="QSZ41616.1"/>
    <property type="molecule type" value="Genomic_DNA"/>
</dbReference>
<dbReference type="Pfam" id="PF10996">
    <property type="entry name" value="Beta-Casp"/>
    <property type="match status" value="1"/>
</dbReference>
<keyword evidence="5" id="KW-1185">Reference proteome</keyword>
<evidence type="ECO:0000256" key="1">
    <source>
        <dbReference type="ARBA" id="ARBA00022801"/>
    </source>
</evidence>
<accession>A0A975GCE1</accession>
<dbReference type="KEGG" id="saqt:GJV85_05685"/>
<name>A0A975GCE1_9BACT</name>
<evidence type="ECO:0000313" key="4">
    <source>
        <dbReference type="EMBL" id="QSZ41616.1"/>
    </source>
</evidence>
<organism evidence="4 5">
    <name type="scientific">Sulfurimonas aquatica</name>
    <dbReference type="NCBI Taxonomy" id="2672570"/>
    <lineage>
        <taxon>Bacteria</taxon>
        <taxon>Pseudomonadati</taxon>
        <taxon>Campylobacterota</taxon>
        <taxon>Epsilonproteobacteria</taxon>
        <taxon>Campylobacterales</taxon>
        <taxon>Sulfurimonadaceae</taxon>
        <taxon>Sulfurimonas</taxon>
    </lineage>
</organism>
<dbReference type="RefSeq" id="WP_207562899.1">
    <property type="nucleotide sequence ID" value="NZ_CP046072.1"/>
</dbReference>
<dbReference type="CDD" id="cd16295">
    <property type="entry name" value="TTHA0252-CPSF-like_MBL-fold"/>
    <property type="match status" value="1"/>
</dbReference>
<dbReference type="InterPro" id="IPR001279">
    <property type="entry name" value="Metallo-B-lactamas"/>
</dbReference>